<protein>
    <submittedName>
        <fullName evidence="1">Uncharacterized protein</fullName>
    </submittedName>
</protein>
<evidence type="ECO:0000313" key="1">
    <source>
        <dbReference type="EMBL" id="OGY64429.1"/>
    </source>
</evidence>
<sequence length="104" mass="11449">MGAPGKASFCKKGHLYHWVDKGLYYDGDELGGEVECCPCGEKTVKSVCHYGDPNDCLNPKDYGLLRGDQVIERVSIDTIRIKIPDAVNANGEGIEAYHDVKFDV</sequence>
<comment type="caution">
    <text evidence="1">The sequence shown here is derived from an EMBL/GenBank/DDBJ whole genome shotgun (WGS) entry which is preliminary data.</text>
</comment>
<dbReference type="Proteomes" id="UP000177960">
    <property type="component" value="Unassembled WGS sequence"/>
</dbReference>
<proteinExistence type="predicted"/>
<gene>
    <name evidence="1" type="ORF">A3B92_02775</name>
</gene>
<dbReference type="AlphaFoldDB" id="A0A1G1ZJ24"/>
<dbReference type="STRING" id="1798404.A3B92_02775"/>
<accession>A0A1G1ZJ24</accession>
<reference evidence="1 2" key="1">
    <citation type="journal article" date="2016" name="Nat. Commun.">
        <title>Thousands of microbial genomes shed light on interconnected biogeochemical processes in an aquifer system.</title>
        <authorList>
            <person name="Anantharaman K."/>
            <person name="Brown C.T."/>
            <person name="Hug L.A."/>
            <person name="Sharon I."/>
            <person name="Castelle C.J."/>
            <person name="Probst A.J."/>
            <person name="Thomas B.C."/>
            <person name="Singh A."/>
            <person name="Wilkins M.J."/>
            <person name="Karaoz U."/>
            <person name="Brodie E.L."/>
            <person name="Williams K.H."/>
            <person name="Hubbard S.S."/>
            <person name="Banfield J.F."/>
        </authorList>
    </citation>
    <scope>NUCLEOTIDE SEQUENCE [LARGE SCALE GENOMIC DNA]</scope>
</reference>
<dbReference type="EMBL" id="MHJG01000003">
    <property type="protein sequence ID" value="OGY64429.1"/>
    <property type="molecule type" value="Genomic_DNA"/>
</dbReference>
<name>A0A1G1ZJ24_9BACT</name>
<organism evidence="1 2">
    <name type="scientific">Candidatus Harrisonbacteria bacterium RIFCSPHIGHO2_02_FULL_42_16</name>
    <dbReference type="NCBI Taxonomy" id="1798404"/>
    <lineage>
        <taxon>Bacteria</taxon>
        <taxon>Candidatus Harrisoniibacteriota</taxon>
    </lineage>
</organism>
<evidence type="ECO:0000313" key="2">
    <source>
        <dbReference type="Proteomes" id="UP000177960"/>
    </source>
</evidence>